<feature type="transmembrane region" description="Helical" evidence="1">
    <location>
        <begin position="335"/>
        <end position="356"/>
    </location>
</feature>
<feature type="transmembrane region" description="Helical" evidence="1">
    <location>
        <begin position="71"/>
        <end position="90"/>
    </location>
</feature>
<feature type="transmembrane region" description="Helical" evidence="1">
    <location>
        <begin position="133"/>
        <end position="159"/>
    </location>
</feature>
<dbReference type="RefSeq" id="WP_131013170.1">
    <property type="nucleotide sequence ID" value="NZ_SIRE01000006.1"/>
</dbReference>
<organism evidence="2 3">
    <name type="scientific">Paenibacillus thalictri</name>
    <dbReference type="NCBI Taxonomy" id="2527873"/>
    <lineage>
        <taxon>Bacteria</taxon>
        <taxon>Bacillati</taxon>
        <taxon>Bacillota</taxon>
        <taxon>Bacilli</taxon>
        <taxon>Bacillales</taxon>
        <taxon>Paenibacillaceae</taxon>
        <taxon>Paenibacillus</taxon>
    </lineage>
</organism>
<feature type="transmembrane region" description="Helical" evidence="1">
    <location>
        <begin position="296"/>
        <end position="315"/>
    </location>
</feature>
<keyword evidence="1" id="KW-0812">Transmembrane</keyword>
<feature type="transmembrane region" description="Helical" evidence="1">
    <location>
        <begin position="272"/>
        <end position="290"/>
    </location>
</feature>
<dbReference type="SUPFAM" id="SSF103473">
    <property type="entry name" value="MFS general substrate transporter"/>
    <property type="match status" value="1"/>
</dbReference>
<evidence type="ECO:0000256" key="1">
    <source>
        <dbReference type="SAM" id="Phobius"/>
    </source>
</evidence>
<keyword evidence="3" id="KW-1185">Reference proteome</keyword>
<feature type="transmembrane region" description="Helical" evidence="1">
    <location>
        <begin position="165"/>
        <end position="188"/>
    </location>
</feature>
<feature type="transmembrane region" description="Helical" evidence="1">
    <location>
        <begin position="96"/>
        <end position="113"/>
    </location>
</feature>
<feature type="transmembrane region" description="Helical" evidence="1">
    <location>
        <begin position="44"/>
        <end position="64"/>
    </location>
</feature>
<comment type="caution">
    <text evidence="2">The sequence shown here is derived from an EMBL/GenBank/DDBJ whole genome shotgun (WGS) entry which is preliminary data.</text>
</comment>
<gene>
    <name evidence="2" type="ORF">EYB31_10060</name>
</gene>
<feature type="transmembrane region" description="Helical" evidence="1">
    <location>
        <begin position="12"/>
        <end position="32"/>
    </location>
</feature>
<accession>A0A4Q9DSQ5</accession>
<dbReference type="OrthoDB" id="2371185at2"/>
<keyword evidence="1" id="KW-0472">Membrane</keyword>
<keyword evidence="1" id="KW-1133">Transmembrane helix</keyword>
<protein>
    <submittedName>
        <fullName evidence="2">MFS transporter</fullName>
    </submittedName>
</protein>
<evidence type="ECO:0000313" key="2">
    <source>
        <dbReference type="EMBL" id="TBL79924.1"/>
    </source>
</evidence>
<dbReference type="AlphaFoldDB" id="A0A4Q9DSQ5"/>
<proteinExistence type="predicted"/>
<dbReference type="Proteomes" id="UP000293142">
    <property type="component" value="Unassembled WGS sequence"/>
</dbReference>
<dbReference type="Gene3D" id="1.20.1250.20">
    <property type="entry name" value="MFS general substrate transporter like domains"/>
    <property type="match status" value="1"/>
</dbReference>
<reference evidence="2 3" key="1">
    <citation type="submission" date="2019-02" db="EMBL/GenBank/DDBJ databases">
        <title>Paenibacillus sp. nov., isolated from surface-sterilized tissue of Thalictrum simplex L.</title>
        <authorList>
            <person name="Tuo L."/>
        </authorList>
    </citation>
    <scope>NUCLEOTIDE SEQUENCE [LARGE SCALE GENOMIC DNA]</scope>
    <source>
        <strain evidence="2 3">N2SHLJ1</strain>
    </source>
</reference>
<feature type="transmembrane region" description="Helical" evidence="1">
    <location>
        <begin position="362"/>
        <end position="382"/>
    </location>
</feature>
<sequence length="396" mass="44641">MTITQPIKRVLLMNAASMIIFNYIGIFVNLYIWEQGKRIMDVTWFNLVLFVVWSLAFALGARLLSVFTTRFLIRTVAISGCLTFLLLSFLHLDSRMLWIAIIAVPVGLMWGFYASTQNITLCIFGKGKDFEGYFSVATIIGQVVSIVNPVAFAFVIKWIGYSGSFLLMFVFVIGLLIVSFTIPPITLAKEPEPLFNQKMKFSHVFSYPGLRWMVPSCLSAGVFLQFQGLFAIIFTFSVSGDKLVIALLNVLYALSSIGSMILYRKLQQVRSGVWLAVGMTAICGGFLFALLQYPLFLVVSNILTTIGLFYFGTVWNTGQFRVMSKHTAMEQTRILLWREWFLNIPRIVVLILAMFVEDFHTFPFYALMGFAILCALAVPLFSARNVDAPEKMTESA</sequence>
<dbReference type="EMBL" id="SIRE01000006">
    <property type="protein sequence ID" value="TBL79924.1"/>
    <property type="molecule type" value="Genomic_DNA"/>
</dbReference>
<name>A0A4Q9DSQ5_9BACL</name>
<dbReference type="InterPro" id="IPR036259">
    <property type="entry name" value="MFS_trans_sf"/>
</dbReference>
<evidence type="ECO:0000313" key="3">
    <source>
        <dbReference type="Proteomes" id="UP000293142"/>
    </source>
</evidence>